<evidence type="ECO:0000313" key="2">
    <source>
        <dbReference type="Proteomes" id="UP000436482"/>
    </source>
</evidence>
<reference evidence="1 2" key="1">
    <citation type="submission" date="2019-12" db="EMBL/GenBank/DDBJ databases">
        <title>Enteriobacteria Tanzani isolates_8377-8380.</title>
        <authorList>
            <person name="Subbiah M."/>
            <person name="Call D."/>
        </authorList>
    </citation>
    <scope>NUCLEOTIDE SEQUENCE [LARGE SCALE GENOMIC DNA]</scope>
    <source>
        <strain evidence="1 2">8379wE6</strain>
    </source>
</reference>
<dbReference type="EMBL" id="WTQQ01000020">
    <property type="protein sequence ID" value="MWR87397.1"/>
    <property type="molecule type" value="Genomic_DNA"/>
</dbReference>
<name>A0A6D0J840_ECOLX</name>
<evidence type="ECO:0000313" key="1">
    <source>
        <dbReference type="EMBL" id="MWR87397.1"/>
    </source>
</evidence>
<accession>A0A6D0J840</accession>
<protein>
    <submittedName>
        <fullName evidence="1">Uncharacterized protein</fullName>
    </submittedName>
</protein>
<comment type="caution">
    <text evidence="1">The sequence shown here is derived from an EMBL/GenBank/DDBJ whole genome shotgun (WGS) entry which is preliminary data.</text>
</comment>
<dbReference type="AlphaFoldDB" id="A0A6D0J840"/>
<proteinExistence type="predicted"/>
<dbReference type="Proteomes" id="UP000436482">
    <property type="component" value="Unassembled WGS sequence"/>
</dbReference>
<organism evidence="1 2">
    <name type="scientific">Escherichia coli</name>
    <dbReference type="NCBI Taxonomy" id="562"/>
    <lineage>
        <taxon>Bacteria</taxon>
        <taxon>Pseudomonadati</taxon>
        <taxon>Pseudomonadota</taxon>
        <taxon>Gammaproteobacteria</taxon>
        <taxon>Enterobacterales</taxon>
        <taxon>Enterobacteriaceae</taxon>
        <taxon>Escherichia</taxon>
    </lineage>
</organism>
<sequence length="129" mass="13952">MKLIIAMAFFIFSFSVSAECWVVGDMHGISYSERNNFQPEEDGFSGTFIIKTNGEDASITYSGTDAGGMAYKALSKNSIIGIGANGETQRVIDSWVIHPNGTVLMSKTISGYGNMDSTKAFVGKVKRKC</sequence>
<gene>
    <name evidence="1" type="ORF">GP979_03545</name>
</gene>